<evidence type="ECO:0000313" key="6">
    <source>
        <dbReference type="EMBL" id="MFH4978655.1"/>
    </source>
</evidence>
<dbReference type="PANTHER" id="PTHR38537">
    <property type="entry name" value="JITTERBUG, ISOFORM N"/>
    <property type="match status" value="1"/>
</dbReference>
<dbReference type="PROSITE" id="PS50194">
    <property type="entry name" value="FILAMIN_REPEAT"/>
    <property type="match status" value="10"/>
</dbReference>
<keyword evidence="2" id="KW-0677">Repeat</keyword>
<dbReference type="GO" id="GO:0003779">
    <property type="term" value="F:actin binding"/>
    <property type="evidence" value="ECO:0007669"/>
    <property type="project" value="UniProtKB-KW"/>
</dbReference>
<feature type="domain" description="Calponin-homology (CH)" evidence="5">
    <location>
        <begin position="21"/>
        <end position="127"/>
    </location>
</feature>
<dbReference type="InterPro" id="IPR001298">
    <property type="entry name" value="Filamin/ABP280_rpt"/>
</dbReference>
<dbReference type="SMART" id="SM00557">
    <property type="entry name" value="IG_FLMN"/>
    <property type="match status" value="9"/>
</dbReference>
<sequence>MSQSPVRDEDLLESIDPTWIKIQQNTFTRWVNQHLAQAKTSINDLQNDLGEDHTFIQLVQVLSHKSVGSYSRRVVFRSQKLENISLALKFLEEKEHIRLVNIDSAAIVDKNLKLILGLIWTLILHYSISSQIYDDVAVQEEKGTTQAPKQKLMQWIKAKLPAGLPFNNFTSDWNDGVLLGALVESCVPGSDLGWRDWVPDDALSSTRKAMFVAEEKLNIAPLITPEELINPMVDEKSVMTYLAQYPAAKYTPPVGSLRVDHAPYLKMPSSFMIETSSNLIRPTSISVLAPDEHEVSAVVKPISERAYTATYTPIVVGPHKIVVLLKDEGSGSVTKLVDDKVQVRQSPQLKYVPEGRVRKPMVFSMNTRDTTFPEAKIIDSEGRGEVIKFQSDGDQIRAAFTPTKSGVHRLIITHGGSHIPGSPFEINVKSSESYIVWGRGIVSDGVRVGDTVQFNLQGKTRPKQPFEVLVRDPEGSPVHCKEIESRYGDCSTFEYTPVKEGFYEVRVMYDGDHVENSPYKVRVSRKTDCPVRVFGSGLEGGIEKQASVFFLNACGVTDNLAFAIHGPSEAAISCVDNRDGTSLVSYIPKVAGIYRVNISLRNEEIRGSPFIVRVLSKEECLHLDEIRVVGFDRAEDEPLFPNQKARFMIDTTAANGVWPTVRLIDPQFEMSPLKMTRKSSGVFEGGFMPSDPGRYYFDVMAMNASLPNSPFQMNVRHPPTDAEALKMYGPGTEQTPVAGVQTEFYVDTAALGSGKLDVDLIDSAGNHHETEVIREGTTIYKVRYVLPKPGTYQLIVTFAGFVLRDVTFNVVPKVKKEDFVVKGTEKEKVLLGHVVDLNISAGHSVPSLSGLEVFVHEADGSKHKVEMRKDADDIYKGSWSMRSYGITKFLVYFDGVLVKESVMTVEKGLDVSKCVARGDGLKFATVNEPAKFQVTTQGAGDGRMALTIKGPSESHTSVKDLYDGSYLVEYVTTTPGLYEISVFFGEKKEPIPGSPFVVRADYAKDVDRITIDRPEKIRLNSLASLKVDASRTGVGELTAKLPSYCSQPIVKEVRPRIYEVTFTPSGTPGSILPLELMYDGQLIGKRPLSLIVDPETEPELVTVGGQNGILPKNLSASFPCTLFVDTSKAGKVTRISAEVNGPDGSPRNVTVTPTDNEHILKVQFDTDIEGVYKVWVFCNGLPTSAKPYEIKTVSSGHAEKCKIEGMSEEKFWQSGVPRQFVISKGNAGDGRLSIVPHSTLAFIAKQNEEPNGDILVQITPKEIGLYDLSLYYGGREIPGGRIRFESVLKREVSPLFLNKSPEIEYIPIEEVTEQSIRPYSFKFGFDRGWQLSDLKAVVATPSGQMNAATVQV</sequence>
<feature type="repeat" description="Filamin" evidence="4">
    <location>
        <begin position="334"/>
        <end position="428"/>
    </location>
</feature>
<evidence type="ECO:0000259" key="5">
    <source>
        <dbReference type="PROSITE" id="PS50021"/>
    </source>
</evidence>
<feature type="repeat" description="Filamin" evidence="4">
    <location>
        <begin position="426"/>
        <end position="523"/>
    </location>
</feature>
<feature type="repeat" description="Filamin" evidence="4">
    <location>
        <begin position="531"/>
        <end position="614"/>
    </location>
</feature>
<dbReference type="Gene3D" id="2.60.40.10">
    <property type="entry name" value="Immunoglobulins"/>
    <property type="match status" value="9"/>
</dbReference>
<evidence type="ECO:0000313" key="7">
    <source>
        <dbReference type="Proteomes" id="UP001608902"/>
    </source>
</evidence>
<proteinExistence type="inferred from homology"/>
<feature type="repeat" description="Filamin" evidence="4">
    <location>
        <begin position="1093"/>
        <end position="1192"/>
    </location>
</feature>
<evidence type="ECO:0000256" key="1">
    <source>
        <dbReference type="ARBA" id="ARBA00009238"/>
    </source>
</evidence>
<dbReference type="InterPro" id="IPR001589">
    <property type="entry name" value="Actinin_actin-bd_CS"/>
</dbReference>
<organism evidence="6 7">
    <name type="scientific">Gnathostoma spinigerum</name>
    <dbReference type="NCBI Taxonomy" id="75299"/>
    <lineage>
        <taxon>Eukaryota</taxon>
        <taxon>Metazoa</taxon>
        <taxon>Ecdysozoa</taxon>
        <taxon>Nematoda</taxon>
        <taxon>Chromadorea</taxon>
        <taxon>Rhabditida</taxon>
        <taxon>Spirurina</taxon>
        <taxon>Gnathostomatomorpha</taxon>
        <taxon>Gnathostomatoidea</taxon>
        <taxon>Gnathostomatidae</taxon>
        <taxon>Gnathostoma</taxon>
    </lineage>
</organism>
<dbReference type="Proteomes" id="UP001608902">
    <property type="component" value="Unassembled WGS sequence"/>
</dbReference>
<feature type="repeat" description="Filamin" evidence="4">
    <location>
        <begin position="230"/>
        <end position="328"/>
    </location>
</feature>
<dbReference type="PANTHER" id="PTHR38537:SF8">
    <property type="entry name" value="FILAMIN-A"/>
    <property type="match status" value="1"/>
</dbReference>
<dbReference type="EMBL" id="JBGFUD010003380">
    <property type="protein sequence ID" value="MFH4978655.1"/>
    <property type="molecule type" value="Genomic_DNA"/>
</dbReference>
<gene>
    <name evidence="6" type="ORF">AB6A40_005364</name>
</gene>
<feature type="domain" description="Calponin-homology (CH)" evidence="5">
    <location>
        <begin position="146"/>
        <end position="250"/>
    </location>
</feature>
<dbReference type="InterPro" id="IPR036872">
    <property type="entry name" value="CH_dom_sf"/>
</dbReference>
<reference evidence="6 7" key="1">
    <citation type="submission" date="2024-08" db="EMBL/GenBank/DDBJ databases">
        <title>Gnathostoma spinigerum genome.</title>
        <authorList>
            <person name="Gonzalez-Bertolin B."/>
            <person name="Monzon S."/>
            <person name="Zaballos A."/>
            <person name="Jimenez P."/>
            <person name="Dekumyoy P."/>
            <person name="Varona S."/>
            <person name="Cuesta I."/>
            <person name="Sumanam S."/>
            <person name="Adisakwattana P."/>
            <person name="Gasser R.B."/>
            <person name="Hernandez-Gonzalez A."/>
            <person name="Young N.D."/>
            <person name="Perteguer M.J."/>
        </authorList>
    </citation>
    <scope>NUCLEOTIDE SEQUENCE [LARGE SCALE GENOMIC DNA]</scope>
    <source>
        <strain evidence="6">AL3</strain>
        <tissue evidence="6">Liver</tissue>
    </source>
</reference>
<dbReference type="Pfam" id="PF00307">
    <property type="entry name" value="CH"/>
    <property type="match status" value="2"/>
</dbReference>
<dbReference type="InterPro" id="IPR001715">
    <property type="entry name" value="CH_dom"/>
</dbReference>
<dbReference type="InterPro" id="IPR014756">
    <property type="entry name" value="Ig_E-set"/>
</dbReference>
<feature type="repeat" description="Filamin" evidence="4">
    <location>
        <begin position="1193"/>
        <end position="1286"/>
    </location>
</feature>
<evidence type="ECO:0000256" key="2">
    <source>
        <dbReference type="ARBA" id="ARBA00022737"/>
    </source>
</evidence>
<dbReference type="SUPFAM" id="SSF81296">
    <property type="entry name" value="E set domains"/>
    <property type="match status" value="9"/>
</dbReference>
<feature type="repeat" description="Filamin" evidence="4">
    <location>
        <begin position="618"/>
        <end position="715"/>
    </location>
</feature>
<accession>A0ABD6EGD0</accession>
<protein>
    <recommendedName>
        <fullName evidence="5">Calponin-homology (CH) domain-containing protein</fullName>
    </recommendedName>
</protein>
<dbReference type="Pfam" id="PF00630">
    <property type="entry name" value="Filamin"/>
    <property type="match status" value="7"/>
</dbReference>
<dbReference type="SUPFAM" id="SSF47576">
    <property type="entry name" value="Calponin-homology domain, CH-domain"/>
    <property type="match status" value="1"/>
</dbReference>
<comment type="caution">
    <text evidence="6">The sequence shown here is derived from an EMBL/GenBank/DDBJ whole genome shotgun (WGS) entry which is preliminary data.</text>
</comment>
<dbReference type="PROSITE" id="PS00019">
    <property type="entry name" value="ACTININ_1"/>
    <property type="match status" value="1"/>
</dbReference>
<feature type="repeat" description="Filamin" evidence="4">
    <location>
        <begin position="811"/>
        <end position="907"/>
    </location>
</feature>
<feature type="repeat" description="Filamin" evidence="4">
    <location>
        <begin position="906"/>
        <end position="1000"/>
    </location>
</feature>
<dbReference type="InterPro" id="IPR017868">
    <property type="entry name" value="Filamin/ABP280_repeat-like"/>
</dbReference>
<dbReference type="InterPro" id="IPR044801">
    <property type="entry name" value="Filamin"/>
</dbReference>
<dbReference type="FunFam" id="1.10.418.10:FF:000006">
    <property type="entry name" value="Filamin-B isoform A"/>
    <property type="match status" value="1"/>
</dbReference>
<keyword evidence="3" id="KW-0009">Actin-binding</keyword>
<dbReference type="InterPro" id="IPR013783">
    <property type="entry name" value="Ig-like_fold"/>
</dbReference>
<evidence type="ECO:0000256" key="4">
    <source>
        <dbReference type="PROSITE-ProRule" id="PRU00087"/>
    </source>
</evidence>
<dbReference type="PROSITE" id="PS00020">
    <property type="entry name" value="ACTININ_2"/>
    <property type="match status" value="1"/>
</dbReference>
<dbReference type="SMART" id="SM00033">
    <property type="entry name" value="CH"/>
    <property type="match status" value="2"/>
</dbReference>
<comment type="similarity">
    <text evidence="1">Belongs to the filamin family.</text>
</comment>
<dbReference type="PROSITE" id="PS50021">
    <property type="entry name" value="CH"/>
    <property type="match status" value="2"/>
</dbReference>
<feature type="repeat" description="Filamin" evidence="4">
    <location>
        <begin position="717"/>
        <end position="812"/>
    </location>
</feature>
<keyword evidence="7" id="KW-1185">Reference proteome</keyword>
<evidence type="ECO:0000256" key="3">
    <source>
        <dbReference type="ARBA" id="ARBA00023203"/>
    </source>
</evidence>
<dbReference type="Gene3D" id="1.10.418.10">
    <property type="entry name" value="Calponin-like domain"/>
    <property type="match status" value="2"/>
</dbReference>
<name>A0ABD6EGD0_9BILA</name>